<dbReference type="SUPFAM" id="SSF50998">
    <property type="entry name" value="Quinoprotein alcohol dehydrogenase-like"/>
    <property type="match status" value="2"/>
</dbReference>
<evidence type="ECO:0000313" key="3">
    <source>
        <dbReference type="EMBL" id="MDS0258801.1"/>
    </source>
</evidence>
<evidence type="ECO:0000259" key="2">
    <source>
        <dbReference type="Pfam" id="PF13360"/>
    </source>
</evidence>
<feature type="region of interest" description="Disordered" evidence="1">
    <location>
        <begin position="20"/>
        <end position="93"/>
    </location>
</feature>
<name>A0ABU2FAQ8_9EURY</name>
<accession>A0ABU2FAQ8</accession>
<dbReference type="EMBL" id="JAMQON010000001">
    <property type="protein sequence ID" value="MDS0258801.1"/>
    <property type="molecule type" value="Genomic_DNA"/>
</dbReference>
<dbReference type="PANTHER" id="PTHR34512:SF30">
    <property type="entry name" value="OUTER MEMBRANE PROTEIN ASSEMBLY FACTOR BAMB"/>
    <property type="match status" value="1"/>
</dbReference>
<feature type="compositionally biased region" description="Low complexity" evidence="1">
    <location>
        <begin position="29"/>
        <end position="53"/>
    </location>
</feature>
<dbReference type="PANTHER" id="PTHR34512">
    <property type="entry name" value="CELL SURFACE PROTEIN"/>
    <property type="match status" value="1"/>
</dbReference>
<dbReference type="InterPro" id="IPR018391">
    <property type="entry name" value="PQQ_b-propeller_rpt"/>
</dbReference>
<dbReference type="Gene3D" id="2.130.10.10">
    <property type="entry name" value="YVTN repeat-like/Quinoprotein amine dehydrogenase"/>
    <property type="match status" value="2"/>
</dbReference>
<dbReference type="Proteomes" id="UP001259659">
    <property type="component" value="Unassembled WGS sequence"/>
</dbReference>
<dbReference type="PROSITE" id="PS51257">
    <property type="entry name" value="PROKAR_LIPOPROTEIN"/>
    <property type="match status" value="1"/>
</dbReference>
<keyword evidence="4" id="KW-1185">Reference proteome</keyword>
<dbReference type="SMART" id="SM00564">
    <property type="entry name" value="PQQ"/>
    <property type="match status" value="6"/>
</dbReference>
<sequence length="415" mass="43065">MRTRRSLLRTVGGVTVVGLAGCSGGDSTDGGSPTNGSTPTESSTPTDGSTPGETTEDGDGSAGSPGTWRSLDADAGNTSSNPDASGPERSPTLGTVYEQTTVENILTAPVVAGETVAFLDESAIRAVSLSGDQRWQFGWGGDQSPPPTPALRDGTVYFPTTDALVAVTDGGGEWSTDLPGQPASSPIVTADGVYLLTEGEEYTIVAYDHDGGKRFELPAEEALSAPAVDGSTFYHYREREFDETQVVARSTADGGVRWTNSDFDSSSAPVAADGTVYCIRPDRYGAVVVALSSVDGTAEWVSDVVTDEIVGAPAATGETLYVATTEGVRAFETADGSPAWDEPYAADSSITGQPRVDGHSVYMADGDTAVAVDRETGERRWSTSFGTDGDPGVLGVCPVGDRVYATLQRRVVALE</sequence>
<reference evidence="3 4" key="1">
    <citation type="submission" date="2022-06" db="EMBL/GenBank/DDBJ databases">
        <title>Haloarcula sp. a new haloarchaeum isolate from saline soil.</title>
        <authorList>
            <person name="Strakova D."/>
            <person name="Galisteo C."/>
            <person name="Sanchez-Porro C."/>
            <person name="Ventosa A."/>
        </authorList>
    </citation>
    <scope>NUCLEOTIDE SEQUENCE [LARGE SCALE GENOMIC DNA]</scope>
    <source>
        <strain evidence="3 4">S1CR25-12</strain>
    </source>
</reference>
<dbReference type="InterPro" id="IPR011047">
    <property type="entry name" value="Quinoprotein_ADH-like_sf"/>
</dbReference>
<proteinExistence type="predicted"/>
<evidence type="ECO:0000256" key="1">
    <source>
        <dbReference type="SAM" id="MobiDB-lite"/>
    </source>
</evidence>
<evidence type="ECO:0000313" key="4">
    <source>
        <dbReference type="Proteomes" id="UP001259659"/>
    </source>
</evidence>
<dbReference type="InterPro" id="IPR002372">
    <property type="entry name" value="PQQ_rpt_dom"/>
</dbReference>
<comment type="caution">
    <text evidence="3">The sequence shown here is derived from an EMBL/GenBank/DDBJ whole genome shotgun (WGS) entry which is preliminary data.</text>
</comment>
<feature type="domain" description="Pyrrolo-quinoline quinone repeat" evidence="2">
    <location>
        <begin position="121"/>
        <end position="215"/>
    </location>
</feature>
<dbReference type="Pfam" id="PF13360">
    <property type="entry name" value="PQQ_2"/>
    <property type="match status" value="2"/>
</dbReference>
<gene>
    <name evidence="3" type="ORF">NDI56_05265</name>
</gene>
<organism evidence="3 4">
    <name type="scientific">Haloarcula saliterrae</name>
    <dbReference type="NCBI Taxonomy" id="2950534"/>
    <lineage>
        <taxon>Archaea</taxon>
        <taxon>Methanobacteriati</taxon>
        <taxon>Methanobacteriota</taxon>
        <taxon>Stenosarchaea group</taxon>
        <taxon>Halobacteria</taxon>
        <taxon>Halobacteriales</taxon>
        <taxon>Haloarculaceae</taxon>
        <taxon>Haloarcula</taxon>
    </lineage>
</organism>
<dbReference type="RefSeq" id="WP_310918363.1">
    <property type="nucleotide sequence ID" value="NZ_JAMQON010000001.1"/>
</dbReference>
<dbReference type="InterPro" id="IPR015943">
    <property type="entry name" value="WD40/YVTN_repeat-like_dom_sf"/>
</dbReference>
<protein>
    <submittedName>
        <fullName evidence="3">PQQ-like beta-propeller repeat protein</fullName>
    </submittedName>
</protein>
<feature type="domain" description="Pyrrolo-quinoline quinone repeat" evidence="2">
    <location>
        <begin position="226"/>
        <end position="412"/>
    </location>
</feature>